<dbReference type="SUPFAM" id="SSF57903">
    <property type="entry name" value="FYVE/PHD zinc finger"/>
    <property type="match status" value="1"/>
</dbReference>
<accession>E9B3N6</accession>
<dbReference type="InterPro" id="IPR011011">
    <property type="entry name" value="Znf_FYVE_PHD"/>
</dbReference>
<dbReference type="KEGG" id="lmi:LMXM_32_0565"/>
<dbReference type="AlphaFoldDB" id="E9B3N6"/>
<sequence>MGQSFDLLRTHDEVPDDVKAAIPPIEYTAAPEESRPHDRELCEDCGEYFGWFCWSTNCDWCGRQLCTRCCPNHYLLRGNPGCKDCTRKAFRIRRQAMLEDHLQNAGLILQRPRGRAEEGVPISAASPALESVDALSPSKARTPA</sequence>
<proteinExistence type="predicted"/>
<dbReference type="EMBL" id="FR799585">
    <property type="protein sequence ID" value="CBZ29853.1"/>
    <property type="molecule type" value="Genomic_DNA"/>
</dbReference>
<dbReference type="OrthoDB" id="256733at2759"/>
<dbReference type="OMA" id="HDRELCE"/>
<dbReference type="VEuPathDB" id="TriTrypDB:LmxM.32.0565"/>
<dbReference type="RefSeq" id="XP_003878303.1">
    <property type="nucleotide sequence ID" value="XM_003878254.1"/>
</dbReference>
<evidence type="ECO:0000313" key="1">
    <source>
        <dbReference type="EMBL" id="CBZ29853.1"/>
    </source>
</evidence>
<name>E9B3N6_LEIMU</name>
<evidence type="ECO:0008006" key="3">
    <source>
        <dbReference type="Google" id="ProtNLM"/>
    </source>
</evidence>
<organism evidence="1 2">
    <name type="scientific">Leishmania mexicana (strain MHOM/GT/2001/U1103)</name>
    <dbReference type="NCBI Taxonomy" id="929439"/>
    <lineage>
        <taxon>Eukaryota</taxon>
        <taxon>Discoba</taxon>
        <taxon>Euglenozoa</taxon>
        <taxon>Kinetoplastea</taxon>
        <taxon>Metakinetoplastina</taxon>
        <taxon>Trypanosomatida</taxon>
        <taxon>Trypanosomatidae</taxon>
        <taxon>Leishmaniinae</taxon>
        <taxon>Leishmania</taxon>
    </lineage>
</organism>
<reference evidence="1 2" key="1">
    <citation type="journal article" date="2011" name="Genome Res.">
        <title>Chromosome and gene copy number variation allow major structural change between species and strains of Leishmania.</title>
        <authorList>
            <person name="Rogers M.B."/>
            <person name="Hilley J.D."/>
            <person name="Dickens N.J."/>
            <person name="Wilkes J."/>
            <person name="Bates P.A."/>
            <person name="Depledge D.P."/>
            <person name="Harris D."/>
            <person name="Her Y."/>
            <person name="Herzyk P."/>
            <person name="Imamura H."/>
            <person name="Otto T.D."/>
            <person name="Sanders M."/>
            <person name="Seeger K."/>
            <person name="Dujardin J.C."/>
            <person name="Berriman M."/>
            <person name="Smith D.F."/>
            <person name="Hertz-Fowler C."/>
            <person name="Mottram J.C."/>
        </authorList>
    </citation>
    <scope>NUCLEOTIDE SEQUENCE [LARGE SCALE GENOMIC DNA]</scope>
    <source>
        <strain evidence="1 2">MHOM/GT/2001/U1103</strain>
    </source>
</reference>
<keyword evidence="2" id="KW-1185">Reference proteome</keyword>
<dbReference type="GeneID" id="13453822"/>
<protein>
    <recommendedName>
        <fullName evidence="3">FYVE-type domain-containing protein</fullName>
    </recommendedName>
</protein>
<dbReference type="Proteomes" id="UP000007259">
    <property type="component" value="Chromosome 32"/>
</dbReference>
<dbReference type="CDD" id="cd00065">
    <property type="entry name" value="FYVE_like_SF"/>
    <property type="match status" value="1"/>
</dbReference>
<dbReference type="PhylomeDB" id="E9B3N6"/>
<gene>
    <name evidence="1" type="ORF">LMXM_32_0565</name>
</gene>
<evidence type="ECO:0000313" key="2">
    <source>
        <dbReference type="Proteomes" id="UP000007259"/>
    </source>
</evidence>